<dbReference type="InterPro" id="IPR007459">
    <property type="entry name" value="DNA_pol3_chi"/>
</dbReference>
<dbReference type="PANTHER" id="PTHR38767:SF1">
    <property type="entry name" value="DNA POLYMERASE III SUBUNIT CHI"/>
    <property type="match status" value="1"/>
</dbReference>
<dbReference type="PANTHER" id="PTHR38767">
    <property type="entry name" value="DNA POLYMERASE III SUBUNIT CHI"/>
    <property type="match status" value="1"/>
</dbReference>
<gene>
    <name evidence="2" type="ORF">GFH30_12225</name>
    <name evidence="1" type="ORF">GHJ48_08000</name>
</gene>
<name>A0A5Q0P660_9GAMM</name>
<evidence type="ECO:0000313" key="2">
    <source>
        <dbReference type="EMBL" id="QGA12082.1"/>
    </source>
</evidence>
<evidence type="ECO:0000313" key="3">
    <source>
        <dbReference type="Proteomes" id="UP000327478"/>
    </source>
</evidence>
<protein>
    <submittedName>
        <fullName evidence="1">DNA polymerase III subunit chi</fullName>
    </submittedName>
</protein>
<dbReference type="GO" id="GO:0032298">
    <property type="term" value="P:positive regulation of DNA-templated DNA replication initiation"/>
    <property type="evidence" value="ECO:0007669"/>
    <property type="project" value="TreeGrafter"/>
</dbReference>
<dbReference type="RefSeq" id="WP_153372982.1">
    <property type="nucleotide sequence ID" value="NZ_CP045650.1"/>
</dbReference>
<keyword evidence="3" id="KW-1185">Reference proteome</keyword>
<reference evidence="3 4" key="1">
    <citation type="submission" date="2019-10" db="EMBL/GenBank/DDBJ databases">
        <authorList>
            <person name="Dong K."/>
        </authorList>
    </citation>
    <scope>NUCLEOTIDE SEQUENCE [LARGE SCALE GENOMIC DNA]</scope>
    <source>
        <strain evidence="3">dk386</strain>
        <strain evidence="2">Dk386</strain>
        <strain evidence="4">dk771</strain>
        <strain evidence="1">Dk771</strain>
    </source>
</reference>
<dbReference type="Proteomes" id="UP000480556">
    <property type="component" value="Unassembled WGS sequence"/>
</dbReference>
<dbReference type="Gene3D" id="3.40.50.10110">
    <property type="entry name" value="DNA polymerase III subunit chi"/>
    <property type="match status" value="1"/>
</dbReference>
<dbReference type="GO" id="GO:0006260">
    <property type="term" value="P:DNA replication"/>
    <property type="evidence" value="ECO:0007669"/>
    <property type="project" value="InterPro"/>
</dbReference>
<proteinExistence type="predicted"/>
<dbReference type="GO" id="GO:0003887">
    <property type="term" value="F:DNA-directed DNA polymerase activity"/>
    <property type="evidence" value="ECO:0007669"/>
    <property type="project" value="InterPro"/>
</dbReference>
<evidence type="ECO:0000313" key="4">
    <source>
        <dbReference type="Proteomes" id="UP000480556"/>
    </source>
</evidence>
<sequence>MAKVSFYLFEKSPERQVESACRLSRKILRQSERVWMLCDDAELRQQLDERLWSFDASSFLPHGIDQPQGSICISAQKPEQADWIIFNFNSEALEPDPKFSHIIEIIENNETAKQIGRKKFKQYRSHGLVPNTHKL</sequence>
<accession>A0A5Q0P660</accession>
<dbReference type="EMBL" id="CP045650">
    <property type="protein sequence ID" value="QGA12082.1"/>
    <property type="molecule type" value="Genomic_DNA"/>
</dbReference>
<dbReference type="GO" id="GO:0003677">
    <property type="term" value="F:DNA binding"/>
    <property type="evidence" value="ECO:0007669"/>
    <property type="project" value="InterPro"/>
</dbReference>
<dbReference type="SUPFAM" id="SSF102400">
    <property type="entry name" value="DNA polymerase III chi subunit"/>
    <property type="match status" value="1"/>
</dbReference>
<organism evidence="1 4">
    <name type="scientific">Acinetobacter wanghuae</name>
    <dbReference type="NCBI Taxonomy" id="2662362"/>
    <lineage>
        <taxon>Bacteria</taxon>
        <taxon>Pseudomonadati</taxon>
        <taxon>Pseudomonadota</taxon>
        <taxon>Gammaproteobacteria</taxon>
        <taxon>Moraxellales</taxon>
        <taxon>Moraxellaceae</taxon>
        <taxon>Acinetobacter</taxon>
    </lineage>
</organism>
<evidence type="ECO:0000313" key="1">
    <source>
        <dbReference type="EMBL" id="MQW92333.1"/>
    </source>
</evidence>
<dbReference type="InterPro" id="IPR036768">
    <property type="entry name" value="PolIII_chi_sf"/>
</dbReference>
<dbReference type="AlphaFoldDB" id="A0A5Q0P660"/>
<dbReference type="Pfam" id="PF04364">
    <property type="entry name" value="DNA_pol3_chi"/>
    <property type="match status" value="1"/>
</dbReference>
<dbReference type="EMBL" id="WITK01000012">
    <property type="protein sequence ID" value="MQW92333.1"/>
    <property type="molecule type" value="Genomic_DNA"/>
</dbReference>
<dbReference type="Proteomes" id="UP000327478">
    <property type="component" value="Chromosome"/>
</dbReference>